<name>A0AAD7AQU0_9AGAR</name>
<dbReference type="InterPro" id="IPR001810">
    <property type="entry name" value="F-box_dom"/>
</dbReference>
<protein>
    <recommendedName>
        <fullName evidence="2">F-box domain-containing protein</fullName>
    </recommendedName>
</protein>
<accession>A0AAD7AQU0</accession>
<evidence type="ECO:0000313" key="4">
    <source>
        <dbReference type="Proteomes" id="UP001218218"/>
    </source>
</evidence>
<gene>
    <name evidence="3" type="ORF">DFH08DRAFT_165253</name>
</gene>
<feature type="domain" description="F-box" evidence="2">
    <location>
        <begin position="65"/>
        <end position="120"/>
    </location>
</feature>
<dbReference type="EMBL" id="JARIHO010000002">
    <property type="protein sequence ID" value="KAJ7366293.1"/>
    <property type="molecule type" value="Genomic_DNA"/>
</dbReference>
<evidence type="ECO:0000313" key="3">
    <source>
        <dbReference type="EMBL" id="KAJ7366293.1"/>
    </source>
</evidence>
<reference evidence="3" key="1">
    <citation type="submission" date="2023-03" db="EMBL/GenBank/DDBJ databases">
        <title>Massive genome expansion in bonnet fungi (Mycena s.s.) driven by repeated elements and novel gene families across ecological guilds.</title>
        <authorList>
            <consortium name="Lawrence Berkeley National Laboratory"/>
            <person name="Harder C.B."/>
            <person name="Miyauchi S."/>
            <person name="Viragh M."/>
            <person name="Kuo A."/>
            <person name="Thoen E."/>
            <person name="Andreopoulos B."/>
            <person name="Lu D."/>
            <person name="Skrede I."/>
            <person name="Drula E."/>
            <person name="Henrissat B."/>
            <person name="Morin E."/>
            <person name="Kohler A."/>
            <person name="Barry K."/>
            <person name="LaButti K."/>
            <person name="Morin E."/>
            <person name="Salamov A."/>
            <person name="Lipzen A."/>
            <person name="Mereny Z."/>
            <person name="Hegedus B."/>
            <person name="Baldrian P."/>
            <person name="Stursova M."/>
            <person name="Weitz H."/>
            <person name="Taylor A."/>
            <person name="Grigoriev I.V."/>
            <person name="Nagy L.G."/>
            <person name="Martin F."/>
            <person name="Kauserud H."/>
        </authorList>
    </citation>
    <scope>NUCLEOTIDE SEQUENCE</scope>
    <source>
        <strain evidence="3">CBHHK002</strain>
    </source>
</reference>
<keyword evidence="1" id="KW-0175">Coiled coil</keyword>
<dbReference type="Pfam" id="PF12937">
    <property type="entry name" value="F-box-like"/>
    <property type="match status" value="1"/>
</dbReference>
<proteinExistence type="predicted"/>
<comment type="caution">
    <text evidence="3">The sequence shown here is derived from an EMBL/GenBank/DDBJ whole genome shotgun (WGS) entry which is preliminary data.</text>
</comment>
<organism evidence="3 4">
    <name type="scientific">Mycena albidolilacea</name>
    <dbReference type="NCBI Taxonomy" id="1033008"/>
    <lineage>
        <taxon>Eukaryota</taxon>
        <taxon>Fungi</taxon>
        <taxon>Dikarya</taxon>
        <taxon>Basidiomycota</taxon>
        <taxon>Agaricomycotina</taxon>
        <taxon>Agaricomycetes</taxon>
        <taxon>Agaricomycetidae</taxon>
        <taxon>Agaricales</taxon>
        <taxon>Marasmiineae</taxon>
        <taxon>Mycenaceae</taxon>
        <taxon>Mycena</taxon>
    </lineage>
</organism>
<dbReference type="Proteomes" id="UP001218218">
    <property type="component" value="Unassembled WGS sequence"/>
</dbReference>
<keyword evidence="4" id="KW-1185">Reference proteome</keyword>
<dbReference type="AlphaFoldDB" id="A0AAD7AQU0"/>
<evidence type="ECO:0000256" key="1">
    <source>
        <dbReference type="SAM" id="Coils"/>
    </source>
</evidence>
<dbReference type="Gene3D" id="1.20.1280.50">
    <property type="match status" value="1"/>
</dbReference>
<feature type="coiled-coil region" evidence="1">
    <location>
        <begin position="26"/>
        <end position="53"/>
    </location>
</feature>
<evidence type="ECO:0000259" key="2">
    <source>
        <dbReference type="Pfam" id="PF12937"/>
    </source>
</evidence>
<sequence length="485" mass="54856">MDSAHLLSQMSTATSPNFESLAKILIEASEANIARIESQIRDLERLRDQERGLITRLRVAIAPIHKLPAEILVEIFRLALDTWSYTRKQRIQKVQALSHVCAYWRRVAHTTPRLWTEMLFTRLDKTPKSDYMACMKGWLERSAPMPIPVYLEISGKARDACEALMDIIATAAHRWSDVHLTLPSLSVLSRIPTASLKSLERVFLQSTDAKHRADSTRVFLMAEHLHHARFATRRTGQLLMPWSQLTEIEVTDPSPQECLDTLVQCTSIVSAHFETGAWPDVPDPSQRPITTLGRLEDLSVSVRGCVVPFFVCLALPALKKLCLESHMDDWSPWGSVEFTQFQLRSPSIQCLEINSSYLLSSDLLAVLQHAPLLAELQMESCPNSFDDSVVGALQYTTTQTLPLVPRLEVIQLYYAEVSFEEDALDAMIQSRWWTDEQLLALPSPPKVARWSSIDIHCGDEEDNVTGELGAKLEQYRSQGLNVRVR</sequence>